<dbReference type="Gene3D" id="3.30.360.10">
    <property type="entry name" value="Dihydrodipicolinate Reductase, domain 2"/>
    <property type="match status" value="1"/>
</dbReference>
<dbReference type="Gene3D" id="3.40.50.720">
    <property type="entry name" value="NAD(P)-binding Rossmann-like Domain"/>
    <property type="match status" value="1"/>
</dbReference>
<dbReference type="SUPFAM" id="SSF51735">
    <property type="entry name" value="NAD(P)-binding Rossmann-fold domains"/>
    <property type="match status" value="1"/>
</dbReference>
<reference evidence="3 4" key="1">
    <citation type="journal article" date="2019" name="Int. J. Syst. Evol. Microbiol.">
        <title>The Global Catalogue of Microorganisms (GCM) 10K type strain sequencing project: providing services to taxonomists for standard genome sequencing and annotation.</title>
        <authorList>
            <consortium name="The Broad Institute Genomics Platform"/>
            <consortium name="The Broad Institute Genome Sequencing Center for Infectious Disease"/>
            <person name="Wu L."/>
            <person name="Ma J."/>
        </authorList>
    </citation>
    <scope>NUCLEOTIDE SEQUENCE [LARGE SCALE GENOMIC DNA]</scope>
    <source>
        <strain evidence="3 4">CGMCC 1.15824</strain>
    </source>
</reference>
<dbReference type="InterPro" id="IPR000683">
    <property type="entry name" value="Gfo/Idh/MocA-like_OxRdtase_N"/>
</dbReference>
<evidence type="ECO:0000313" key="4">
    <source>
        <dbReference type="Proteomes" id="UP001595925"/>
    </source>
</evidence>
<dbReference type="EMBL" id="JBHSJG010000005">
    <property type="protein sequence ID" value="MFC4986487.1"/>
    <property type="molecule type" value="Genomic_DNA"/>
</dbReference>
<evidence type="ECO:0000259" key="2">
    <source>
        <dbReference type="Pfam" id="PF01408"/>
    </source>
</evidence>
<organism evidence="3 4">
    <name type="scientific">Saliphagus infecundisoli</name>
    <dbReference type="NCBI Taxonomy" id="1849069"/>
    <lineage>
        <taxon>Archaea</taxon>
        <taxon>Methanobacteriati</taxon>
        <taxon>Methanobacteriota</taxon>
        <taxon>Stenosarchaea group</taxon>
        <taxon>Halobacteria</taxon>
        <taxon>Halobacteriales</taxon>
        <taxon>Natrialbaceae</taxon>
        <taxon>Saliphagus</taxon>
    </lineage>
</organism>
<sequence length="344" mass="37072">MSAYTIGIVGTGPDPDRSDHGGYSMGYRHAEAYEAVEGCRLVACADVVADHARDFGEAFGLDEGVFTDVGEMLATAEPDVVSVCTPPATHADLVAQCAGHDAVRAVHCEKPMAPTYGESHRMVEVCDREGVQFTVNLQNRCAGATREIKERVAEGAIGNLRRIELARRDLLQTGIHHVDVANCVAGDPGVEWIMGQIDYPEEHVWYTDMHTEAQALGMWRYESGGHALCSTGGGAEAVGNRTNRFLGTDGEIEFRLGEEYRIRTDGAWETVAVDARPAQEATMAAVVAGLDGEEPPIAGERGLAATEIVFGIWESARRRGRVEPPLEIEDNPLEAMVDAGDLPP</sequence>
<comment type="caution">
    <text evidence="3">The sequence shown here is derived from an EMBL/GenBank/DDBJ whole genome shotgun (WGS) entry which is preliminary data.</text>
</comment>
<keyword evidence="4" id="KW-1185">Reference proteome</keyword>
<evidence type="ECO:0000313" key="3">
    <source>
        <dbReference type="EMBL" id="MFC4986487.1"/>
    </source>
</evidence>
<accession>A0ABD5Q9Y0</accession>
<evidence type="ECO:0000256" key="1">
    <source>
        <dbReference type="ARBA" id="ARBA00023002"/>
    </source>
</evidence>
<dbReference type="RefSeq" id="WP_224827971.1">
    <property type="nucleotide sequence ID" value="NZ_JAIVEF010000003.1"/>
</dbReference>
<feature type="domain" description="Gfo/Idh/MocA-like oxidoreductase N-terminal" evidence="2">
    <location>
        <begin position="24"/>
        <end position="136"/>
    </location>
</feature>
<dbReference type="PANTHER" id="PTHR43818:SF11">
    <property type="entry name" value="BCDNA.GH03377"/>
    <property type="match status" value="1"/>
</dbReference>
<dbReference type="Pfam" id="PF01408">
    <property type="entry name" value="GFO_IDH_MocA"/>
    <property type="match status" value="1"/>
</dbReference>
<gene>
    <name evidence="3" type="ORF">ACFPFO_01585</name>
</gene>
<keyword evidence="1" id="KW-0560">Oxidoreductase</keyword>
<name>A0ABD5Q9Y0_9EURY</name>
<dbReference type="PANTHER" id="PTHR43818">
    <property type="entry name" value="BCDNA.GH03377"/>
    <property type="match status" value="1"/>
</dbReference>
<dbReference type="InterPro" id="IPR036291">
    <property type="entry name" value="NAD(P)-bd_dom_sf"/>
</dbReference>
<dbReference type="AlphaFoldDB" id="A0ABD5Q9Y0"/>
<dbReference type="SUPFAM" id="SSF55347">
    <property type="entry name" value="Glyceraldehyde-3-phosphate dehydrogenase-like, C-terminal domain"/>
    <property type="match status" value="1"/>
</dbReference>
<dbReference type="GO" id="GO:0016491">
    <property type="term" value="F:oxidoreductase activity"/>
    <property type="evidence" value="ECO:0007669"/>
    <property type="project" value="UniProtKB-KW"/>
</dbReference>
<dbReference type="InterPro" id="IPR050463">
    <property type="entry name" value="Gfo/Idh/MocA_oxidrdct_glycsds"/>
</dbReference>
<dbReference type="Proteomes" id="UP001595925">
    <property type="component" value="Unassembled WGS sequence"/>
</dbReference>
<protein>
    <submittedName>
        <fullName evidence="3">Gfo/Idh/MocA family protein</fullName>
    </submittedName>
</protein>
<proteinExistence type="predicted"/>